<comment type="caution">
    <text evidence="1">The sequence shown here is derived from an EMBL/GenBank/DDBJ whole genome shotgun (WGS) entry which is preliminary data.</text>
</comment>
<dbReference type="Proteomes" id="UP001221757">
    <property type="component" value="Unassembled WGS sequence"/>
</dbReference>
<keyword evidence="2" id="KW-1185">Reference proteome</keyword>
<proteinExistence type="predicted"/>
<accession>A0AAD7DS06</accession>
<evidence type="ECO:0000313" key="2">
    <source>
        <dbReference type="Proteomes" id="UP001221757"/>
    </source>
</evidence>
<protein>
    <submittedName>
        <fullName evidence="1">Uncharacterized protein</fullName>
    </submittedName>
</protein>
<dbReference type="AlphaFoldDB" id="A0AAD7DS06"/>
<name>A0AAD7DS06_MYCRO</name>
<dbReference type="EMBL" id="JARKIE010000026">
    <property type="protein sequence ID" value="KAJ7698386.1"/>
    <property type="molecule type" value="Genomic_DNA"/>
</dbReference>
<sequence length="316" mass="34448">MPVFSSGTTPNLEKSIPLSVPCTPVYRLDPGLEDVANHLAAEDGSLLNGPQMGACLQSAAPLEQELQIQLICAPSPAMPSCETSPTLVPSSSSSLASSSPYPALPEGWALMEEVMNFFAERDSQHIAIEIRALDVERTAADTAHRNAMAAHRQDVFFDLRENADPMTPREDLECTADLAVYGELEGRHRARQRQHLSDQQELLERLERLAMRLPNSFAAIVFRSMSATALATHTPCRVPRPIVNSEDEDDSNEPPLLLNVSECAIAAPYANLPVYALDEVERLCTEHQEFFSSLRGNSILTQGKAAAVNGVEVSTI</sequence>
<organism evidence="1 2">
    <name type="scientific">Mycena rosella</name>
    <name type="common">Pink bonnet</name>
    <name type="synonym">Agaricus rosellus</name>
    <dbReference type="NCBI Taxonomy" id="1033263"/>
    <lineage>
        <taxon>Eukaryota</taxon>
        <taxon>Fungi</taxon>
        <taxon>Dikarya</taxon>
        <taxon>Basidiomycota</taxon>
        <taxon>Agaricomycotina</taxon>
        <taxon>Agaricomycetes</taxon>
        <taxon>Agaricomycetidae</taxon>
        <taxon>Agaricales</taxon>
        <taxon>Marasmiineae</taxon>
        <taxon>Mycenaceae</taxon>
        <taxon>Mycena</taxon>
    </lineage>
</organism>
<reference evidence="1" key="1">
    <citation type="submission" date="2023-03" db="EMBL/GenBank/DDBJ databases">
        <title>Massive genome expansion in bonnet fungi (Mycena s.s.) driven by repeated elements and novel gene families across ecological guilds.</title>
        <authorList>
            <consortium name="Lawrence Berkeley National Laboratory"/>
            <person name="Harder C.B."/>
            <person name="Miyauchi S."/>
            <person name="Viragh M."/>
            <person name="Kuo A."/>
            <person name="Thoen E."/>
            <person name="Andreopoulos B."/>
            <person name="Lu D."/>
            <person name="Skrede I."/>
            <person name="Drula E."/>
            <person name="Henrissat B."/>
            <person name="Morin E."/>
            <person name="Kohler A."/>
            <person name="Barry K."/>
            <person name="LaButti K."/>
            <person name="Morin E."/>
            <person name="Salamov A."/>
            <person name="Lipzen A."/>
            <person name="Mereny Z."/>
            <person name="Hegedus B."/>
            <person name="Baldrian P."/>
            <person name="Stursova M."/>
            <person name="Weitz H."/>
            <person name="Taylor A."/>
            <person name="Grigoriev I.V."/>
            <person name="Nagy L.G."/>
            <person name="Martin F."/>
            <person name="Kauserud H."/>
        </authorList>
    </citation>
    <scope>NUCLEOTIDE SEQUENCE</scope>
    <source>
        <strain evidence="1">CBHHK067</strain>
    </source>
</reference>
<evidence type="ECO:0000313" key="1">
    <source>
        <dbReference type="EMBL" id="KAJ7698386.1"/>
    </source>
</evidence>
<gene>
    <name evidence="1" type="ORF">B0H17DRAFT_1129911</name>
</gene>